<organism evidence="11 12">
    <name type="scientific">Vibrio ostreicida</name>
    <dbReference type="NCBI Taxonomy" id="526588"/>
    <lineage>
        <taxon>Bacteria</taxon>
        <taxon>Pseudomonadati</taxon>
        <taxon>Pseudomonadota</taxon>
        <taxon>Gammaproteobacteria</taxon>
        <taxon>Vibrionales</taxon>
        <taxon>Vibrionaceae</taxon>
        <taxon>Vibrio</taxon>
    </lineage>
</organism>
<comment type="catalytic activity">
    <reaction evidence="1">
        <text>ATP + protein L-histidine = ADP + protein N-phospho-L-histidine.</text>
        <dbReference type="EC" id="2.7.13.3"/>
    </reaction>
</comment>
<reference evidence="12" key="1">
    <citation type="journal article" date="2019" name="Int. J. Syst. Evol. Microbiol.">
        <title>The Global Catalogue of Microorganisms (GCM) 10K type strain sequencing project: providing services to taxonomists for standard genome sequencing and annotation.</title>
        <authorList>
            <consortium name="The Broad Institute Genomics Platform"/>
            <consortium name="The Broad Institute Genome Sequencing Center for Infectious Disease"/>
            <person name="Wu L."/>
            <person name="Ma J."/>
        </authorList>
    </citation>
    <scope>NUCLEOTIDE SEQUENCE [LARGE SCALE GENOMIC DNA]</scope>
    <source>
        <strain evidence="12">CECT 7398</strain>
    </source>
</reference>
<dbReference type="Pfam" id="PF11884">
    <property type="entry name" value="DUF3404"/>
    <property type="match status" value="1"/>
</dbReference>
<evidence type="ECO:0000256" key="6">
    <source>
        <dbReference type="ARBA" id="ARBA00022679"/>
    </source>
</evidence>
<comment type="subcellular location">
    <subcellularLocation>
        <location evidence="2">Cell membrane</location>
        <topology evidence="2">Multi-pass membrane protein</topology>
    </subcellularLocation>
</comment>
<evidence type="ECO:0000313" key="12">
    <source>
        <dbReference type="Proteomes" id="UP001238540"/>
    </source>
</evidence>
<accession>A0ABT8BYP1</accession>
<comment type="caution">
    <text evidence="11">The sequence shown here is derived from an EMBL/GenBank/DDBJ whole genome shotgun (WGS) entry which is preliminary data.</text>
</comment>
<keyword evidence="7" id="KW-0418">Kinase</keyword>
<feature type="transmembrane region" description="Helical" evidence="9">
    <location>
        <begin position="234"/>
        <end position="255"/>
    </location>
</feature>
<evidence type="ECO:0000256" key="2">
    <source>
        <dbReference type="ARBA" id="ARBA00004651"/>
    </source>
</evidence>
<dbReference type="Gene3D" id="1.10.287.130">
    <property type="match status" value="1"/>
</dbReference>
<dbReference type="SUPFAM" id="SSF47384">
    <property type="entry name" value="Homodimeric domain of signal transducing histidine kinase"/>
    <property type="match status" value="1"/>
</dbReference>
<dbReference type="CDD" id="cd00082">
    <property type="entry name" value="HisKA"/>
    <property type="match status" value="1"/>
</dbReference>
<dbReference type="PANTHER" id="PTHR44936">
    <property type="entry name" value="SENSOR PROTEIN CREC"/>
    <property type="match status" value="1"/>
</dbReference>
<dbReference type="InterPro" id="IPR036097">
    <property type="entry name" value="HisK_dim/P_sf"/>
</dbReference>
<gene>
    <name evidence="11" type="ORF">QWZ16_20305</name>
</gene>
<name>A0ABT8BYP1_9VIBR</name>
<evidence type="ECO:0000313" key="11">
    <source>
        <dbReference type="EMBL" id="MDN3611937.1"/>
    </source>
</evidence>
<dbReference type="Gene3D" id="3.30.565.10">
    <property type="entry name" value="Histidine kinase-like ATPase, C-terminal domain"/>
    <property type="match status" value="1"/>
</dbReference>
<protein>
    <recommendedName>
        <fullName evidence="3">histidine kinase</fullName>
        <ecNumber evidence="3">2.7.13.3</ecNumber>
    </recommendedName>
</protein>
<dbReference type="Proteomes" id="UP001238540">
    <property type="component" value="Unassembled WGS sequence"/>
</dbReference>
<keyword evidence="12" id="KW-1185">Reference proteome</keyword>
<dbReference type="EC" id="2.7.13.3" evidence="3"/>
<dbReference type="SUPFAM" id="SSF55874">
    <property type="entry name" value="ATPase domain of HSP90 chaperone/DNA topoisomerase II/histidine kinase"/>
    <property type="match status" value="1"/>
</dbReference>
<keyword evidence="9" id="KW-1133">Transmembrane helix</keyword>
<keyword evidence="9" id="KW-0472">Membrane</keyword>
<dbReference type="InterPro" id="IPR036890">
    <property type="entry name" value="HATPase_C_sf"/>
</dbReference>
<evidence type="ECO:0000256" key="1">
    <source>
        <dbReference type="ARBA" id="ARBA00000085"/>
    </source>
</evidence>
<evidence type="ECO:0000256" key="9">
    <source>
        <dbReference type="SAM" id="Phobius"/>
    </source>
</evidence>
<evidence type="ECO:0000256" key="5">
    <source>
        <dbReference type="ARBA" id="ARBA00022553"/>
    </source>
</evidence>
<dbReference type="InterPro" id="IPR003594">
    <property type="entry name" value="HATPase_dom"/>
</dbReference>
<dbReference type="InterPro" id="IPR021821">
    <property type="entry name" value="VxrA_SD"/>
</dbReference>
<keyword evidence="8" id="KW-0902">Two-component regulatory system</keyword>
<evidence type="ECO:0000256" key="3">
    <source>
        <dbReference type="ARBA" id="ARBA00012438"/>
    </source>
</evidence>
<evidence type="ECO:0000259" key="10">
    <source>
        <dbReference type="PROSITE" id="PS50109"/>
    </source>
</evidence>
<dbReference type="Pfam" id="PF02518">
    <property type="entry name" value="HATPase_c"/>
    <property type="match status" value="1"/>
</dbReference>
<keyword evidence="4" id="KW-1003">Cell membrane</keyword>
<sequence length="462" mass="52959">MYRYGCLLYWMFYLPAAQGAQDLEQRWQTFYQQSWQAVPLTVSQAQLSQFPSILLKDDAQYPNFDKVSWQEIESLSLVVSACSAPADLSPDLHYAVEFETRLCQGKTIPLDWFARHPLLHPAGGSFADRYLIHHPELPVTPALTRYLTLHNAQHPLHQSLSGLSGQGRDALLNGYQAWLEKETLWLSSEQGWKALSKQIWRPIADNLGITLRGDRCVLDYSNLCVSDTKPRSPAMMIVITLLSIAIVCMALRTAYLKRLQNKEKQFVLQLLTHELRTPITSLGLTVEMFREQFDQLPVVTQDAVWRLMSDHQRLFQLTENSQVYLSAHGEDALLKQTASVKNWLSHVCEKHGLEYTLNQDKQLTLPFYWLSICLDNLIKNAKQHGRSPIEITATLSEVLRIEIKDHGQFPNIAHRWFKRIHPPSRNENMGVGLSIVAHLMTLMGGKLHVRRHPTRCLLELPL</sequence>
<dbReference type="PROSITE" id="PS50109">
    <property type="entry name" value="HIS_KIN"/>
    <property type="match status" value="1"/>
</dbReference>
<dbReference type="RefSeq" id="WP_076590164.1">
    <property type="nucleotide sequence ID" value="NZ_JAUFQC010000027.1"/>
</dbReference>
<proteinExistence type="predicted"/>
<feature type="domain" description="Histidine kinase" evidence="10">
    <location>
        <begin position="270"/>
        <end position="462"/>
    </location>
</feature>
<keyword evidence="6" id="KW-0808">Transferase</keyword>
<evidence type="ECO:0000256" key="7">
    <source>
        <dbReference type="ARBA" id="ARBA00022777"/>
    </source>
</evidence>
<evidence type="ECO:0000256" key="8">
    <source>
        <dbReference type="ARBA" id="ARBA00023012"/>
    </source>
</evidence>
<keyword evidence="5" id="KW-0597">Phosphoprotein</keyword>
<evidence type="ECO:0000256" key="4">
    <source>
        <dbReference type="ARBA" id="ARBA00022475"/>
    </source>
</evidence>
<dbReference type="PANTHER" id="PTHR44936:SF9">
    <property type="entry name" value="SENSOR PROTEIN CREC"/>
    <property type="match status" value="1"/>
</dbReference>
<dbReference type="InterPro" id="IPR005467">
    <property type="entry name" value="His_kinase_dom"/>
</dbReference>
<dbReference type="InterPro" id="IPR050980">
    <property type="entry name" value="2C_sensor_his_kinase"/>
</dbReference>
<dbReference type="EMBL" id="JAUFQC010000027">
    <property type="protein sequence ID" value="MDN3611937.1"/>
    <property type="molecule type" value="Genomic_DNA"/>
</dbReference>
<dbReference type="InterPro" id="IPR003661">
    <property type="entry name" value="HisK_dim/P_dom"/>
</dbReference>
<keyword evidence="9" id="KW-0812">Transmembrane</keyword>